<organism evidence="1 2">
    <name type="scientific">Azospirillum griseum</name>
    <dbReference type="NCBI Taxonomy" id="2496639"/>
    <lineage>
        <taxon>Bacteria</taxon>
        <taxon>Pseudomonadati</taxon>
        <taxon>Pseudomonadota</taxon>
        <taxon>Alphaproteobacteria</taxon>
        <taxon>Rhodospirillales</taxon>
        <taxon>Azospirillaceae</taxon>
        <taxon>Azospirillum</taxon>
    </lineage>
</organism>
<protein>
    <recommendedName>
        <fullName evidence="3">Transposase IS4-like domain-containing protein</fullName>
    </recommendedName>
</protein>
<dbReference type="EMBL" id="RXMA01000032">
    <property type="protein sequence ID" value="RTR15681.1"/>
    <property type="molecule type" value="Genomic_DNA"/>
</dbReference>
<reference evidence="1 2" key="1">
    <citation type="submission" date="2018-12" db="EMBL/GenBank/DDBJ databases">
        <authorList>
            <person name="Yang Y."/>
        </authorList>
    </citation>
    <scope>NUCLEOTIDE SEQUENCE [LARGE SCALE GENOMIC DNA]</scope>
    <source>
        <strain evidence="1 2">L-25-5w-1</strain>
    </source>
</reference>
<dbReference type="AlphaFoldDB" id="A0A3S0JER8"/>
<accession>A0A3S0JER8</accession>
<name>A0A3S0JER8_9PROT</name>
<evidence type="ECO:0000313" key="2">
    <source>
        <dbReference type="Proteomes" id="UP000277007"/>
    </source>
</evidence>
<dbReference type="OrthoDB" id="58819at2"/>
<dbReference type="Proteomes" id="UP000277007">
    <property type="component" value="Unassembled WGS sequence"/>
</dbReference>
<gene>
    <name evidence="1" type="ORF">EJ903_22610</name>
</gene>
<keyword evidence="2" id="KW-1185">Reference proteome</keyword>
<comment type="caution">
    <text evidence="1">The sequence shown here is derived from an EMBL/GenBank/DDBJ whole genome shotgun (WGS) entry which is preliminary data.</text>
</comment>
<evidence type="ECO:0000313" key="1">
    <source>
        <dbReference type="EMBL" id="RTR15681.1"/>
    </source>
</evidence>
<sequence>MLAIRHGERALPLLCQVEATEGAIGFAVQKTLLDDAEVCLMADRFYAAADLIAWCQDHNWDYCLRLKGNLVVSDAGGWTTTGRLAKDRVFALEDVQLTARLILNALQLPPLWSCQTDGC</sequence>
<evidence type="ECO:0008006" key="3">
    <source>
        <dbReference type="Google" id="ProtNLM"/>
    </source>
</evidence>
<dbReference type="RefSeq" id="WP_126619729.1">
    <property type="nucleotide sequence ID" value="NZ_JBHUCY010000014.1"/>
</dbReference>
<proteinExistence type="predicted"/>